<comment type="caution">
    <text evidence="14">The sequence shown here is derived from an EMBL/GenBank/DDBJ whole genome shotgun (WGS) entry which is preliminary data.</text>
</comment>
<gene>
    <name evidence="14" type="ORF">ALO47_04696</name>
</gene>
<proteinExistence type="inferred from homology"/>
<comment type="similarity">
    <text evidence="3">Belongs to the class-I DAHP synthase family.</text>
</comment>
<evidence type="ECO:0000256" key="11">
    <source>
        <dbReference type="ARBA" id="ARBA00047508"/>
    </source>
</evidence>
<dbReference type="PANTHER" id="PTHR21225:SF10">
    <property type="entry name" value="PHOSPHO-2-DEHYDRO-3-DEOXYHEPTONATE ALDOLASE, TYR-SENSITIVE"/>
    <property type="match status" value="1"/>
</dbReference>
<keyword evidence="7" id="KW-0057">Aromatic amino acid biosynthesis</keyword>
<keyword evidence="6" id="KW-0808">Transferase</keyword>
<evidence type="ECO:0000256" key="4">
    <source>
        <dbReference type="ARBA" id="ARBA00012694"/>
    </source>
</evidence>
<dbReference type="Gene3D" id="3.20.20.70">
    <property type="entry name" value="Aldolase class I"/>
    <property type="match status" value="1"/>
</dbReference>
<dbReference type="InterPro" id="IPR006219">
    <property type="entry name" value="DAHP_synth_1"/>
</dbReference>
<dbReference type="NCBIfam" id="NF009395">
    <property type="entry name" value="PRK12755.1"/>
    <property type="match status" value="1"/>
</dbReference>
<dbReference type="EC" id="2.5.1.54" evidence="4"/>
<dbReference type="InterPro" id="IPR013785">
    <property type="entry name" value="Aldolase_TIM"/>
</dbReference>
<dbReference type="Proteomes" id="UP000050554">
    <property type="component" value="Unassembled WGS sequence"/>
</dbReference>
<evidence type="ECO:0000256" key="5">
    <source>
        <dbReference type="ARBA" id="ARBA00022605"/>
    </source>
</evidence>
<accession>A0A0P9ZPN8</accession>
<evidence type="ECO:0000256" key="7">
    <source>
        <dbReference type="ARBA" id="ARBA00023141"/>
    </source>
</evidence>
<protein>
    <recommendedName>
        <fullName evidence="4">3-deoxy-7-phosphoheptulonate synthase</fullName>
        <ecNumber evidence="4">2.5.1.54</ecNumber>
    </recommendedName>
    <alternativeName>
        <fullName evidence="10">3-deoxy-D-arabino-heptulosonate 7-phosphate synthase</fullName>
    </alternativeName>
    <alternativeName>
        <fullName evidence="9">DAHP synthase</fullName>
    </alternativeName>
    <alternativeName>
        <fullName evidence="8">Phospho-2-keto-3-deoxyheptonate aldolase</fullName>
    </alternativeName>
</protein>
<dbReference type="PATRIC" id="fig|55398.3.peg.1786"/>
<dbReference type="PANTHER" id="PTHR21225">
    <property type="entry name" value="PHOSPHO-2-DEHYDRO-3-DEOXYHEPTONATE ALDOLASE DAHP SYNTHETASE"/>
    <property type="match status" value="1"/>
</dbReference>
<comment type="catalytic activity">
    <reaction evidence="11">
        <text>D-erythrose 4-phosphate + phosphoenolpyruvate + H2O = 7-phospho-2-dehydro-3-deoxy-D-arabino-heptonate + phosphate</text>
        <dbReference type="Rhea" id="RHEA:14717"/>
        <dbReference type="ChEBI" id="CHEBI:15377"/>
        <dbReference type="ChEBI" id="CHEBI:16897"/>
        <dbReference type="ChEBI" id="CHEBI:43474"/>
        <dbReference type="ChEBI" id="CHEBI:58394"/>
        <dbReference type="ChEBI" id="CHEBI:58702"/>
        <dbReference type="EC" id="2.5.1.54"/>
    </reaction>
</comment>
<dbReference type="GO" id="GO:0009423">
    <property type="term" value="P:chorismate biosynthetic process"/>
    <property type="evidence" value="ECO:0007669"/>
    <property type="project" value="UniProtKB-UniPathway"/>
</dbReference>
<comment type="function">
    <text evidence="1">Stereospecific condensation of phosphoenolpyruvate (PEP) and D-erythrose-4-phosphate (E4P) giving rise to 3-deoxy-D-arabino-heptulosonate-7-phosphate (DAHP).</text>
</comment>
<dbReference type="InterPro" id="IPR006218">
    <property type="entry name" value="DAHP1/KDSA"/>
</dbReference>
<name>A0A0P9ZPN8_PSESI</name>
<feature type="compositionally biased region" description="Polar residues" evidence="12">
    <location>
        <begin position="1"/>
        <end position="12"/>
    </location>
</feature>
<dbReference type="GO" id="GO:0003849">
    <property type="term" value="F:3-deoxy-7-phosphoheptulonate synthase activity"/>
    <property type="evidence" value="ECO:0007669"/>
    <property type="project" value="UniProtKB-EC"/>
</dbReference>
<dbReference type="EMBL" id="LJRF01000050">
    <property type="protein sequence ID" value="KPY49732.1"/>
    <property type="molecule type" value="Genomic_DNA"/>
</dbReference>
<evidence type="ECO:0000256" key="12">
    <source>
        <dbReference type="SAM" id="MobiDB-lite"/>
    </source>
</evidence>
<keyword evidence="5" id="KW-0028">Amino-acid biosynthesis</keyword>
<dbReference type="FunFam" id="3.20.20.70:FF:000005">
    <property type="entry name" value="Phospho-2-dehydro-3-deoxyheptonate aldolase"/>
    <property type="match status" value="1"/>
</dbReference>
<evidence type="ECO:0000256" key="9">
    <source>
        <dbReference type="ARBA" id="ARBA00031349"/>
    </source>
</evidence>
<dbReference type="GO" id="GO:0008652">
    <property type="term" value="P:amino acid biosynthetic process"/>
    <property type="evidence" value="ECO:0007669"/>
    <property type="project" value="UniProtKB-KW"/>
</dbReference>
<evidence type="ECO:0000256" key="8">
    <source>
        <dbReference type="ARBA" id="ARBA00031111"/>
    </source>
</evidence>
<feature type="domain" description="DAHP synthetase I/KDSA" evidence="13">
    <location>
        <begin position="112"/>
        <end position="406"/>
    </location>
</feature>
<dbReference type="UniPathway" id="UPA00053">
    <property type="reaction ID" value="UER00084"/>
</dbReference>
<evidence type="ECO:0000259" key="13">
    <source>
        <dbReference type="Pfam" id="PF00793"/>
    </source>
</evidence>
<evidence type="ECO:0000256" key="2">
    <source>
        <dbReference type="ARBA" id="ARBA00004688"/>
    </source>
</evidence>
<comment type="pathway">
    <text evidence="2">Metabolic intermediate biosynthesis; chorismate biosynthesis; chorismate from D-erythrose 4-phosphate and phosphoenolpyruvate: step 1/7.</text>
</comment>
<evidence type="ECO:0000256" key="1">
    <source>
        <dbReference type="ARBA" id="ARBA00003726"/>
    </source>
</evidence>
<evidence type="ECO:0000256" key="10">
    <source>
        <dbReference type="ARBA" id="ARBA00032193"/>
    </source>
</evidence>
<evidence type="ECO:0000313" key="15">
    <source>
        <dbReference type="Proteomes" id="UP000050554"/>
    </source>
</evidence>
<dbReference type="SUPFAM" id="SSF51569">
    <property type="entry name" value="Aldolase"/>
    <property type="match status" value="1"/>
</dbReference>
<evidence type="ECO:0000313" key="14">
    <source>
        <dbReference type="EMBL" id="KPY49732.1"/>
    </source>
</evidence>
<sequence>MQRQWLQMTDASRPSGRGKQARYAALPIVEQRDNALRFRSPLRSTCWAPPHRGSQAASTRDLMSNTMADLPIDDLNVASNETLITPDQLKREIPLTDAALHTVSQGREVIRNILDGNDHRLFIVIGPCSIHDLKAAKEYAERLKALAAEVSDTLYLVMRVYFEKPRTTVGWKGLINDPYLDDSFKIQDGLHIGRQLLLDLAEMGLPTATEALDPISPQYLQDLISWSAIGARTTESQTHREMASGLSSAVGFKNGTDGGLTVAINALQSVSSPHRFLGINQEGGVSIVTTKGNAYGHVVLRGGNGKPNYDSVSVALCEQALNKAGIRPNIMVDCSHANSNKDPALQPLVMENVANQILEGNESIIGLMVESHLNWGCQAIPKDLSELQYGVSITDACIDWESTEKTLRGMHAKLKGVLPARKRK</sequence>
<dbReference type="GO" id="GO:0009073">
    <property type="term" value="P:aromatic amino acid family biosynthetic process"/>
    <property type="evidence" value="ECO:0007669"/>
    <property type="project" value="UniProtKB-KW"/>
</dbReference>
<dbReference type="NCBIfam" id="TIGR00034">
    <property type="entry name" value="aroFGH"/>
    <property type="match status" value="1"/>
</dbReference>
<dbReference type="Pfam" id="PF00793">
    <property type="entry name" value="DAHP_synth_1"/>
    <property type="match status" value="1"/>
</dbReference>
<feature type="region of interest" description="Disordered" evidence="12">
    <location>
        <begin position="1"/>
        <end position="20"/>
    </location>
</feature>
<dbReference type="AlphaFoldDB" id="A0A0P9ZPN8"/>
<dbReference type="GO" id="GO:0042802">
    <property type="term" value="F:identical protein binding"/>
    <property type="evidence" value="ECO:0007669"/>
    <property type="project" value="UniProtKB-ARBA"/>
</dbReference>
<dbReference type="GO" id="GO:0005737">
    <property type="term" value="C:cytoplasm"/>
    <property type="evidence" value="ECO:0007669"/>
    <property type="project" value="TreeGrafter"/>
</dbReference>
<organism evidence="14 15">
    <name type="scientific">Pseudomonas syringae pv. ribicola</name>
    <dbReference type="NCBI Taxonomy" id="55398"/>
    <lineage>
        <taxon>Bacteria</taxon>
        <taxon>Pseudomonadati</taxon>
        <taxon>Pseudomonadota</taxon>
        <taxon>Gammaproteobacteria</taxon>
        <taxon>Pseudomonadales</taxon>
        <taxon>Pseudomonadaceae</taxon>
        <taxon>Pseudomonas</taxon>
    </lineage>
</organism>
<evidence type="ECO:0000256" key="3">
    <source>
        <dbReference type="ARBA" id="ARBA00007985"/>
    </source>
</evidence>
<reference evidence="14 15" key="1">
    <citation type="submission" date="2015-09" db="EMBL/GenBank/DDBJ databases">
        <title>Genome announcement of multiple Pseudomonas syringae strains.</title>
        <authorList>
            <person name="Thakur S."/>
            <person name="Wang P.W."/>
            <person name="Gong Y."/>
            <person name="Weir B.S."/>
            <person name="Guttman D.S."/>
        </authorList>
    </citation>
    <scope>NUCLEOTIDE SEQUENCE [LARGE SCALE GENOMIC DNA]</scope>
    <source>
        <strain evidence="14 15">ICMP3882</strain>
    </source>
</reference>
<evidence type="ECO:0000256" key="6">
    <source>
        <dbReference type="ARBA" id="ARBA00022679"/>
    </source>
</evidence>